<evidence type="ECO:0000313" key="3">
    <source>
        <dbReference type="Proteomes" id="UP001334005"/>
    </source>
</evidence>
<keyword evidence="3" id="KW-1185">Reference proteome</keyword>
<keyword evidence="1" id="KW-0732">Signal</keyword>
<protein>
    <recommendedName>
        <fullName evidence="4">Ketosteroid isomerase</fullName>
    </recommendedName>
</protein>
<feature type="chain" id="PRO_5046946003" description="Ketosteroid isomerase" evidence="1">
    <location>
        <begin position="27"/>
        <end position="165"/>
    </location>
</feature>
<proteinExistence type="predicted"/>
<sequence length="165" mass="18494">MSKHNVLPVQILALFLALSGTCSSFAASSALENKRIVEKSFNNWRDGRGTPFDLMSPEASWTIMGTAKYAGVYNSKREFLEQVIAPFNSRVQRPLRPTVNGLYADGNTVIATFRGETIDNNKSLYINDYVWIFEMNDGKIIKATAYLDAPAFDRLMLDVEPKTES</sequence>
<organism evidence="2 3">
    <name type="scientific">Raoultella scottii</name>
    <dbReference type="NCBI Taxonomy" id="3040937"/>
    <lineage>
        <taxon>Bacteria</taxon>
        <taxon>Pseudomonadati</taxon>
        <taxon>Pseudomonadota</taxon>
        <taxon>Gammaproteobacteria</taxon>
        <taxon>Enterobacterales</taxon>
        <taxon>Enterobacteriaceae</taxon>
        <taxon>Klebsiella/Raoultella group</taxon>
        <taxon>Raoultella</taxon>
    </lineage>
</organism>
<feature type="signal peptide" evidence="1">
    <location>
        <begin position="1"/>
        <end position="26"/>
    </location>
</feature>
<dbReference type="SUPFAM" id="SSF54427">
    <property type="entry name" value="NTF2-like"/>
    <property type="match status" value="1"/>
</dbReference>
<accession>A0ABU8Z8R3</accession>
<gene>
    <name evidence="2" type="ORF">QFI66_017535</name>
</gene>
<dbReference type="Gene3D" id="3.10.450.50">
    <property type="match status" value="1"/>
</dbReference>
<dbReference type="PANTHER" id="PTHR41252:SF1">
    <property type="entry name" value="BLR2505 PROTEIN"/>
    <property type="match status" value="1"/>
</dbReference>
<dbReference type="InterPro" id="IPR032710">
    <property type="entry name" value="NTF2-like_dom_sf"/>
</dbReference>
<evidence type="ECO:0008006" key="4">
    <source>
        <dbReference type="Google" id="ProtNLM"/>
    </source>
</evidence>
<evidence type="ECO:0000256" key="1">
    <source>
        <dbReference type="SAM" id="SignalP"/>
    </source>
</evidence>
<comment type="caution">
    <text evidence="2">The sequence shown here is derived from an EMBL/GenBank/DDBJ whole genome shotgun (WGS) entry which is preliminary data.</text>
</comment>
<dbReference type="PANTHER" id="PTHR41252">
    <property type="entry name" value="BLR2505 PROTEIN"/>
    <property type="match status" value="1"/>
</dbReference>
<dbReference type="EMBL" id="JARXNH020000057">
    <property type="protein sequence ID" value="MEK0249892.1"/>
    <property type="molecule type" value="Genomic_DNA"/>
</dbReference>
<reference evidence="2 3" key="1">
    <citation type="submission" date="2024-03" db="EMBL/GenBank/DDBJ databases">
        <title>Two novel Raoultella species associated with bleeding cankers of broadleaf hosts, Raoultella scottia sp. nov. and Raoultella lignicola sp. nov.</title>
        <authorList>
            <person name="Brady C.L."/>
        </authorList>
    </citation>
    <scope>NUCLEOTIDE SEQUENCE [LARGE SCALE GENOMIC DNA]</scope>
    <source>
        <strain evidence="2 3">BAC 10a-01-01</strain>
    </source>
</reference>
<dbReference type="RefSeq" id="WP_331835197.1">
    <property type="nucleotide sequence ID" value="NZ_JARXNH020000057.1"/>
</dbReference>
<name>A0ABU8Z8R3_9ENTR</name>
<evidence type="ECO:0000313" key="2">
    <source>
        <dbReference type="EMBL" id="MEK0249892.1"/>
    </source>
</evidence>
<dbReference type="Proteomes" id="UP001334005">
    <property type="component" value="Unassembled WGS sequence"/>
</dbReference>